<keyword evidence="3" id="KW-1185">Reference proteome</keyword>
<dbReference type="EMBL" id="MVHT01000003">
    <property type="protein sequence ID" value="ORB10315.1"/>
    <property type="molecule type" value="Genomic_DNA"/>
</dbReference>
<proteinExistence type="predicted"/>
<evidence type="ECO:0000313" key="3">
    <source>
        <dbReference type="Proteomes" id="UP000192739"/>
    </source>
</evidence>
<dbReference type="AlphaFoldDB" id="A0A1E3SKH7"/>
<name>A0A1E3SKH7_MYCIE</name>
<evidence type="ECO:0000313" key="2">
    <source>
        <dbReference type="EMBL" id="ORB10315.1"/>
    </source>
</evidence>
<dbReference type="OrthoDB" id="1352523at2"/>
<dbReference type="Proteomes" id="UP000192739">
    <property type="component" value="Unassembled WGS sequence"/>
</dbReference>
<feature type="transmembrane region" description="Helical" evidence="1">
    <location>
        <begin position="21"/>
        <end position="41"/>
    </location>
</feature>
<keyword evidence="1" id="KW-1133">Transmembrane helix</keyword>
<dbReference type="STRING" id="28445.BHQ20_03825"/>
<comment type="caution">
    <text evidence="2">The sequence shown here is derived from an EMBL/GenBank/DDBJ whole genome shotgun (WGS) entry which is preliminary data.</text>
</comment>
<dbReference type="RefSeq" id="WP_069417763.1">
    <property type="nucleotide sequence ID" value="NZ_CBCRZH010000002.1"/>
</dbReference>
<accession>A0A1E3SKH7</accession>
<keyword evidence="1" id="KW-0812">Transmembrane</keyword>
<gene>
    <name evidence="2" type="ORF">BST27_01675</name>
</gene>
<keyword evidence="1" id="KW-0472">Membrane</keyword>
<evidence type="ECO:0000256" key="1">
    <source>
        <dbReference type="SAM" id="Phobius"/>
    </source>
</evidence>
<sequence>MSSISEPPRRRGRVREWIQRYLPYEITSAATELGGAAVAYITTGSLAAAAVAGTVGATVGYYAAAFLTAVRLAHRQLDRHSGMARRVVATGLALRSISVEFGPAEFIDSLTVRPATYYLIPATLGNVIAGWVAAKAISDLAFYSMAIISYEKFGTLLVRHRSTAHGGPDPPGAPGPAKAK</sequence>
<reference evidence="2 3" key="1">
    <citation type="submission" date="2017-02" db="EMBL/GenBank/DDBJ databases">
        <title>The new phylogeny of genus Mycobacterium.</title>
        <authorList>
            <person name="Tortoli E."/>
            <person name="Trovato A."/>
            <person name="Cirillo D.M."/>
        </authorList>
    </citation>
    <scope>NUCLEOTIDE SEQUENCE [LARGE SCALE GENOMIC DNA]</scope>
    <source>
        <strain evidence="2 3">DSM 44049</strain>
    </source>
</reference>
<organism evidence="2 3">
    <name type="scientific">Mycobacterium intermedium</name>
    <dbReference type="NCBI Taxonomy" id="28445"/>
    <lineage>
        <taxon>Bacteria</taxon>
        <taxon>Bacillati</taxon>
        <taxon>Actinomycetota</taxon>
        <taxon>Actinomycetes</taxon>
        <taxon>Mycobacteriales</taxon>
        <taxon>Mycobacteriaceae</taxon>
        <taxon>Mycobacterium</taxon>
        <taxon>Mycobacterium simiae complex</taxon>
    </lineage>
</organism>
<feature type="transmembrane region" description="Helical" evidence="1">
    <location>
        <begin position="47"/>
        <end position="70"/>
    </location>
</feature>
<protein>
    <submittedName>
        <fullName evidence="2">Uncharacterized protein</fullName>
    </submittedName>
</protein>